<name>A0A075TFQ3_ECOLX</name>
<evidence type="ECO:0000259" key="2">
    <source>
        <dbReference type="Pfam" id="PF00534"/>
    </source>
</evidence>
<protein>
    <submittedName>
        <fullName evidence="3">Glycosyl transferases family 1</fullName>
    </submittedName>
</protein>
<evidence type="ECO:0000256" key="1">
    <source>
        <dbReference type="ARBA" id="ARBA00022679"/>
    </source>
</evidence>
<dbReference type="Gene3D" id="3.40.50.2000">
    <property type="entry name" value="Glycogen Phosphorylase B"/>
    <property type="match status" value="1"/>
</dbReference>
<sequence>MKNILIVCDYFYPAFKAGGPIKSLGNIAKTFNDRNYITVLTYNQDIDGQIINKSGTEIFEKNIVVYYAQNLLNFVKLYLKLYKTADIIYLNSFFSSRTTFPALMLKKTSAKVLLAPRGELTLGALTLKPLKKKIYIKLFNIFANKNEIYFQFTSEEEKKESLISLKKGFSYTVIPNMHDPIPPYIYKHKKEGEIHISFISRISPKKNLKAVLLSLLNIAQGDILLSIAGNIEDEKYWAECMLIINKLPQNVKVNYLGGIKPTQVIDLLKSSHLFFLPTLNENYGHAIVESMINSNVVLISDQTPWSDVQWNGGYVAGYNDTDTFKKCITECMKFDESQFNNKSRQVYDYARNALTKHEYKTSTLFDI</sequence>
<reference evidence="3" key="1">
    <citation type="journal article" date="2016" name="PLoS ONE">
        <title>Comparison of O-Antigen Gene Clusters of All O-Serogroups of Escherichia coli and Proposal for Adopting a New Nomenclature for O-Typing.</title>
        <authorList>
            <person name="DebRoy C."/>
            <person name="Fratamico P.M."/>
            <person name="Yan X."/>
            <person name="Baranzoni G."/>
            <person name="Liu Y."/>
            <person name="Needleman D.S."/>
            <person name="Tebbs R."/>
            <person name="O'Connell C.D."/>
            <person name="Allred A."/>
            <person name="Swimley M."/>
            <person name="Mwangi M."/>
            <person name="Kapur V."/>
            <person name="Raygoza Garay J.A."/>
            <person name="Roberts E.L."/>
            <person name="Katani R."/>
        </authorList>
    </citation>
    <scope>NUCLEOTIDE SEQUENCE</scope>
    <source>
        <strain evidence="3">Pur599</strain>
    </source>
</reference>
<proteinExistence type="predicted"/>
<accession>A0A075TFQ3</accession>
<evidence type="ECO:0000313" key="3">
    <source>
        <dbReference type="EMBL" id="AIG56903.1"/>
    </source>
</evidence>
<dbReference type="PANTHER" id="PTHR46401:SF2">
    <property type="entry name" value="GLYCOSYLTRANSFERASE WBBK-RELATED"/>
    <property type="match status" value="1"/>
</dbReference>
<feature type="domain" description="Glycosyl transferase family 1" evidence="2">
    <location>
        <begin position="189"/>
        <end position="341"/>
    </location>
</feature>
<dbReference type="RefSeq" id="WP_040072172.1">
    <property type="nucleotide sequence ID" value="NZ_CALSDC010000002.1"/>
</dbReference>
<organism evidence="3">
    <name type="scientific">Escherichia coli</name>
    <dbReference type="NCBI Taxonomy" id="562"/>
    <lineage>
        <taxon>Bacteria</taxon>
        <taxon>Pseudomonadati</taxon>
        <taxon>Pseudomonadota</taxon>
        <taxon>Gammaproteobacteria</taxon>
        <taxon>Enterobacterales</taxon>
        <taxon>Enterobacteriaceae</taxon>
        <taxon>Escherichia</taxon>
    </lineage>
</organism>
<dbReference type="PATRIC" id="fig|562.7978.peg.2416"/>
<keyword evidence="1 3" id="KW-0808">Transferase</keyword>
<dbReference type="SUPFAM" id="SSF53756">
    <property type="entry name" value="UDP-Glycosyltransferase/glycogen phosphorylase"/>
    <property type="match status" value="1"/>
</dbReference>
<dbReference type="EMBL" id="KJ739596">
    <property type="protein sequence ID" value="AIG56903.1"/>
    <property type="molecule type" value="Genomic_DNA"/>
</dbReference>
<dbReference type="GO" id="GO:0016757">
    <property type="term" value="F:glycosyltransferase activity"/>
    <property type="evidence" value="ECO:0007669"/>
    <property type="project" value="InterPro"/>
</dbReference>
<dbReference type="PANTHER" id="PTHR46401">
    <property type="entry name" value="GLYCOSYLTRANSFERASE WBBK-RELATED"/>
    <property type="match status" value="1"/>
</dbReference>
<dbReference type="InterPro" id="IPR001296">
    <property type="entry name" value="Glyco_trans_1"/>
</dbReference>
<dbReference type="GO" id="GO:0009103">
    <property type="term" value="P:lipopolysaccharide biosynthetic process"/>
    <property type="evidence" value="ECO:0007669"/>
    <property type="project" value="TreeGrafter"/>
</dbReference>
<dbReference type="AlphaFoldDB" id="A0A075TFQ3"/>
<dbReference type="Pfam" id="PF00534">
    <property type="entry name" value="Glycos_transf_1"/>
    <property type="match status" value="1"/>
</dbReference>